<gene>
    <name evidence="1" type="ORF">BpHYR1_054270</name>
</gene>
<reference evidence="1 2" key="1">
    <citation type="journal article" date="2018" name="Sci. Rep.">
        <title>Genomic signatures of local adaptation to the degree of environmental predictability in rotifers.</title>
        <authorList>
            <person name="Franch-Gras L."/>
            <person name="Hahn C."/>
            <person name="Garcia-Roger E.M."/>
            <person name="Carmona M.J."/>
            <person name="Serra M."/>
            <person name="Gomez A."/>
        </authorList>
    </citation>
    <scope>NUCLEOTIDE SEQUENCE [LARGE SCALE GENOMIC DNA]</scope>
    <source>
        <strain evidence="1">HYR1</strain>
    </source>
</reference>
<evidence type="ECO:0000313" key="1">
    <source>
        <dbReference type="EMBL" id="RNA19026.1"/>
    </source>
</evidence>
<dbReference type="AlphaFoldDB" id="A0A3M7R653"/>
<dbReference type="EMBL" id="REGN01004119">
    <property type="protein sequence ID" value="RNA19026.1"/>
    <property type="molecule type" value="Genomic_DNA"/>
</dbReference>
<organism evidence="1 2">
    <name type="scientific">Brachionus plicatilis</name>
    <name type="common">Marine rotifer</name>
    <name type="synonym">Brachionus muelleri</name>
    <dbReference type="NCBI Taxonomy" id="10195"/>
    <lineage>
        <taxon>Eukaryota</taxon>
        <taxon>Metazoa</taxon>
        <taxon>Spiralia</taxon>
        <taxon>Gnathifera</taxon>
        <taxon>Rotifera</taxon>
        <taxon>Eurotatoria</taxon>
        <taxon>Monogononta</taxon>
        <taxon>Pseudotrocha</taxon>
        <taxon>Ploima</taxon>
        <taxon>Brachionidae</taxon>
        <taxon>Brachionus</taxon>
    </lineage>
</organism>
<name>A0A3M7R653_BRAPC</name>
<proteinExistence type="predicted"/>
<comment type="caution">
    <text evidence="1">The sequence shown here is derived from an EMBL/GenBank/DDBJ whole genome shotgun (WGS) entry which is preliminary data.</text>
</comment>
<sequence length="75" mass="8565">MIVLQKFYTLIFNYGITPNDFNVSIETPIPKISSCFANVLEHIIVQNIGIRNNVYLASLDTQKAFDKLWRTGNDS</sequence>
<keyword evidence="2" id="KW-1185">Reference proteome</keyword>
<dbReference type="Proteomes" id="UP000276133">
    <property type="component" value="Unassembled WGS sequence"/>
</dbReference>
<evidence type="ECO:0000313" key="2">
    <source>
        <dbReference type="Proteomes" id="UP000276133"/>
    </source>
</evidence>
<accession>A0A3M7R653</accession>
<protein>
    <submittedName>
        <fullName evidence="1">Uncharacterized protein</fullName>
    </submittedName>
</protein>